<dbReference type="EMBL" id="LRGB01011532">
    <property type="protein sequence ID" value="KZS00135.1"/>
    <property type="molecule type" value="Genomic_DNA"/>
</dbReference>
<dbReference type="PANTHER" id="PTHR46791:SF5">
    <property type="entry name" value="CLR5 DOMAIN-CONTAINING PROTEIN-RELATED"/>
    <property type="match status" value="1"/>
</dbReference>
<sequence>QFYFPKPKLAYLKEQSVSGAFQPANVEYDLGGENILLADFMINARGVNRKCFRTGTSVHNQRIEHLWKDVIERCTTTFMYMFEKMETDDILEFDCEIDLFCLHLVGYDLIQRSLQNFREAWSCHPIRTKKHNSFMELYIKGLQTLKEEHEAGVFVEEPTELLQGKKTQVAYRMVLLR</sequence>
<dbReference type="STRING" id="35525.A0A168EKB4"/>
<organism evidence="2 3">
    <name type="scientific">Daphnia magna</name>
    <dbReference type="NCBI Taxonomy" id="35525"/>
    <lineage>
        <taxon>Eukaryota</taxon>
        <taxon>Metazoa</taxon>
        <taxon>Ecdysozoa</taxon>
        <taxon>Arthropoda</taxon>
        <taxon>Crustacea</taxon>
        <taxon>Branchiopoda</taxon>
        <taxon>Diplostraca</taxon>
        <taxon>Cladocera</taxon>
        <taxon>Anomopoda</taxon>
        <taxon>Daphniidae</taxon>
        <taxon>Daphnia</taxon>
    </lineage>
</organism>
<evidence type="ECO:0000313" key="3">
    <source>
        <dbReference type="Proteomes" id="UP000076858"/>
    </source>
</evidence>
<reference evidence="2 3" key="1">
    <citation type="submission" date="2016-03" db="EMBL/GenBank/DDBJ databases">
        <title>EvidentialGene: Evidence-directed Construction of Genes on Genomes.</title>
        <authorList>
            <person name="Gilbert D.G."/>
            <person name="Choi J.-H."/>
            <person name="Mockaitis K."/>
            <person name="Colbourne J."/>
            <person name="Pfrender M."/>
        </authorList>
    </citation>
    <scope>NUCLEOTIDE SEQUENCE [LARGE SCALE GENOMIC DNA]</scope>
    <source>
        <strain evidence="2 3">Xinb3</strain>
        <tissue evidence="2">Complete organism</tissue>
    </source>
</reference>
<dbReference type="Pfam" id="PF24764">
    <property type="entry name" value="rva_4"/>
    <property type="match status" value="1"/>
</dbReference>
<dbReference type="OrthoDB" id="6333513at2759"/>
<feature type="non-terminal residue" evidence="2">
    <location>
        <position position="177"/>
    </location>
</feature>
<evidence type="ECO:0000313" key="2">
    <source>
        <dbReference type="EMBL" id="KZS00135.1"/>
    </source>
</evidence>
<keyword evidence="3" id="KW-1185">Reference proteome</keyword>
<name>A0A168EKB4_9CRUS</name>
<dbReference type="PANTHER" id="PTHR46791">
    <property type="entry name" value="EXPRESSED PROTEIN"/>
    <property type="match status" value="1"/>
</dbReference>
<dbReference type="Proteomes" id="UP000076858">
    <property type="component" value="Unassembled WGS sequence"/>
</dbReference>
<comment type="caution">
    <text evidence="2">The sequence shown here is derived from an EMBL/GenBank/DDBJ whole genome shotgun (WGS) entry which is preliminary data.</text>
</comment>
<proteinExistence type="predicted"/>
<dbReference type="AlphaFoldDB" id="A0A168EKB4"/>
<feature type="non-terminal residue" evidence="2">
    <location>
        <position position="1"/>
    </location>
</feature>
<feature type="domain" description="Integrase core" evidence="1">
    <location>
        <begin position="23"/>
        <end position="147"/>
    </location>
</feature>
<dbReference type="InterPro" id="IPR058913">
    <property type="entry name" value="Integrase_dom_put"/>
</dbReference>
<evidence type="ECO:0000259" key="1">
    <source>
        <dbReference type="Pfam" id="PF24764"/>
    </source>
</evidence>
<accession>A0A168EKB4</accession>
<protein>
    <recommendedName>
        <fullName evidence="1">Integrase core domain-containing protein</fullName>
    </recommendedName>
</protein>
<gene>
    <name evidence="2" type="ORF">APZ42_003698</name>
</gene>